<evidence type="ECO:0000313" key="3">
    <source>
        <dbReference type="Proteomes" id="UP000297595"/>
    </source>
</evidence>
<sequence>MAIKERAPCFTEIKSESRSVLRKCYSELIVPNFREYDVKTADLKVIVYENWFKIGGGPTTSTTFRKVMRNTKPEFPKLTYLLNHEKFPIFIADIDAIERATICGGTPQLDNIPGKSIAAGGIKRLEIVPRSNGNLASGVFGLLVQWAYTGDYPSATNCSNPLINIKSNCTDKKVAILSLIMGEEDLPFVAIQKLGTRTEHDVTADTGETKESFGLMADALGDMRAEGRRTTLIKNQQTRFSRELSEKPPKMLSTRLWRRKAIQLWATLVVLGIAISGASGATIKVGEEGEGEGVGEGVERVGRGVGVEVKISRMAGGRQQ</sequence>
<accession>A0A8H2HQM1</accession>
<dbReference type="Proteomes" id="UP000297595">
    <property type="component" value="Unassembled WGS sequence"/>
</dbReference>
<keyword evidence="1" id="KW-1133">Transmembrane helix</keyword>
<keyword evidence="1" id="KW-0812">Transmembrane</keyword>
<dbReference type="AlphaFoldDB" id="A0A8H2HQM1"/>
<name>A0A8H2HQM1_ORBOL</name>
<dbReference type="EMBL" id="SOZJ01000002">
    <property type="protein sequence ID" value="TGJ70515.1"/>
    <property type="molecule type" value="Genomic_DNA"/>
</dbReference>
<proteinExistence type="predicted"/>
<evidence type="ECO:0000313" key="2">
    <source>
        <dbReference type="EMBL" id="TGJ70515.1"/>
    </source>
</evidence>
<comment type="caution">
    <text evidence="2">The sequence shown here is derived from an EMBL/GenBank/DDBJ whole genome shotgun (WGS) entry which is preliminary data.</text>
</comment>
<evidence type="ECO:0000256" key="1">
    <source>
        <dbReference type="SAM" id="Phobius"/>
    </source>
</evidence>
<feature type="transmembrane region" description="Helical" evidence="1">
    <location>
        <begin position="261"/>
        <end position="283"/>
    </location>
</feature>
<gene>
    <name evidence="2" type="ORF">EYR41_002550</name>
</gene>
<protein>
    <submittedName>
        <fullName evidence="2">Uncharacterized protein</fullName>
    </submittedName>
</protein>
<keyword evidence="1" id="KW-0472">Membrane</keyword>
<reference evidence="2 3" key="1">
    <citation type="submission" date="2019-03" db="EMBL/GenBank/DDBJ databases">
        <title>Nematode-trapping fungi genome.</title>
        <authorList>
            <person name="Vidal-Diez De Ulzurrun G."/>
        </authorList>
    </citation>
    <scope>NUCLEOTIDE SEQUENCE [LARGE SCALE GENOMIC DNA]</scope>
    <source>
        <strain evidence="2 3">TWF154</strain>
    </source>
</reference>
<organism evidence="2 3">
    <name type="scientific">Orbilia oligospora</name>
    <name type="common">Nematode-trapping fungus</name>
    <name type="synonym">Arthrobotrys oligospora</name>
    <dbReference type="NCBI Taxonomy" id="2813651"/>
    <lineage>
        <taxon>Eukaryota</taxon>
        <taxon>Fungi</taxon>
        <taxon>Dikarya</taxon>
        <taxon>Ascomycota</taxon>
        <taxon>Pezizomycotina</taxon>
        <taxon>Orbiliomycetes</taxon>
        <taxon>Orbiliales</taxon>
        <taxon>Orbiliaceae</taxon>
        <taxon>Orbilia</taxon>
    </lineage>
</organism>